<keyword evidence="3" id="KW-1185">Reference proteome</keyword>
<protein>
    <submittedName>
        <fullName evidence="2">Uncharacterized protein</fullName>
    </submittedName>
</protein>
<reference evidence="2 3" key="1">
    <citation type="submission" date="2019-06" db="EMBL/GenBank/DDBJ databases">
        <title>Sequencing the genomes of 1000 actinobacteria strains.</title>
        <authorList>
            <person name="Klenk H.-P."/>
        </authorList>
    </citation>
    <scope>NUCLEOTIDE SEQUENCE [LARGE SCALE GENOMIC DNA]</scope>
    <source>
        <strain evidence="2 3">DSM 103495</strain>
    </source>
</reference>
<name>A0A543F7L2_9NOCA</name>
<proteinExistence type="predicted"/>
<dbReference type="Proteomes" id="UP000316331">
    <property type="component" value="Unassembled WGS sequence"/>
</dbReference>
<organism evidence="2 3">
    <name type="scientific">Nocardia bhagyanarayanae</name>
    <dbReference type="NCBI Taxonomy" id="1215925"/>
    <lineage>
        <taxon>Bacteria</taxon>
        <taxon>Bacillati</taxon>
        <taxon>Actinomycetota</taxon>
        <taxon>Actinomycetes</taxon>
        <taxon>Mycobacteriales</taxon>
        <taxon>Nocardiaceae</taxon>
        <taxon>Nocardia</taxon>
    </lineage>
</organism>
<feature type="region of interest" description="Disordered" evidence="1">
    <location>
        <begin position="1"/>
        <end position="39"/>
    </location>
</feature>
<dbReference type="AlphaFoldDB" id="A0A543F7L2"/>
<gene>
    <name evidence="2" type="ORF">FB390_1423</name>
</gene>
<comment type="caution">
    <text evidence="2">The sequence shown here is derived from an EMBL/GenBank/DDBJ whole genome shotgun (WGS) entry which is preliminary data.</text>
</comment>
<sequence>MMSERSERPISSVVTEIPVQPSLPQATRMPEPSVSEAMA</sequence>
<dbReference type="EMBL" id="VFPG01000001">
    <property type="protein sequence ID" value="TQM29811.1"/>
    <property type="molecule type" value="Genomic_DNA"/>
</dbReference>
<accession>A0A543F7L2</accession>
<evidence type="ECO:0000313" key="3">
    <source>
        <dbReference type="Proteomes" id="UP000316331"/>
    </source>
</evidence>
<evidence type="ECO:0000313" key="2">
    <source>
        <dbReference type="EMBL" id="TQM29811.1"/>
    </source>
</evidence>
<evidence type="ECO:0000256" key="1">
    <source>
        <dbReference type="SAM" id="MobiDB-lite"/>
    </source>
</evidence>